<sequence length="235" mass="24225">MKTKISILTLSLIATQAFSQVGINTTTPAATLDVNGDVKVRTVPTTATTTGYNVLMYNSATSEVEQANPALLATAGATNTTLYAAKKTAGISLLSLGLFPSGFRAVNFLNAERTIGSAALFSDTDNTYTIPSDGVYAIGFTFRYGTGLQASILANSPGVGIVRTRAGVATTIDSRAFSGANLILLSLTISESSISSIYSAQAGDKISFGLVGSSLLDVGLLGSSVASFYIYKVSN</sequence>
<keyword evidence="3" id="KW-1185">Reference proteome</keyword>
<organism evidence="2 3">
    <name type="scientific">Chryseobacterium paridis</name>
    <dbReference type="NCBI Taxonomy" id="2800328"/>
    <lineage>
        <taxon>Bacteria</taxon>
        <taxon>Pseudomonadati</taxon>
        <taxon>Bacteroidota</taxon>
        <taxon>Flavobacteriia</taxon>
        <taxon>Flavobacteriales</taxon>
        <taxon>Weeksellaceae</taxon>
        <taxon>Chryseobacterium group</taxon>
        <taxon>Chryseobacterium</taxon>
    </lineage>
</organism>
<dbReference type="RefSeq" id="WP_200245196.1">
    <property type="nucleotide sequence ID" value="NZ_JAENHK010000008.1"/>
</dbReference>
<dbReference type="EMBL" id="JAENHK010000008">
    <property type="protein sequence ID" value="MBK1895891.1"/>
    <property type="molecule type" value="Genomic_DNA"/>
</dbReference>
<evidence type="ECO:0000256" key="1">
    <source>
        <dbReference type="SAM" id="SignalP"/>
    </source>
</evidence>
<protein>
    <recommendedName>
        <fullName evidence="4">C1q domain-containing protein</fullName>
    </recommendedName>
</protein>
<keyword evidence="1" id="KW-0732">Signal</keyword>
<reference evidence="3" key="1">
    <citation type="submission" date="2021-01" db="EMBL/GenBank/DDBJ databases">
        <title>Genome public.</title>
        <authorList>
            <person name="Liu C."/>
            <person name="Sun Q."/>
        </authorList>
    </citation>
    <scope>NUCLEOTIDE SEQUENCE [LARGE SCALE GENOMIC DNA]</scope>
    <source>
        <strain evidence="3">YIM B02567</strain>
    </source>
</reference>
<gene>
    <name evidence="2" type="ORF">JHL15_09030</name>
</gene>
<feature type="chain" id="PRO_5047092902" description="C1q domain-containing protein" evidence="1">
    <location>
        <begin position="20"/>
        <end position="235"/>
    </location>
</feature>
<evidence type="ECO:0000313" key="3">
    <source>
        <dbReference type="Proteomes" id="UP000628669"/>
    </source>
</evidence>
<evidence type="ECO:0000313" key="2">
    <source>
        <dbReference type="EMBL" id="MBK1895891.1"/>
    </source>
</evidence>
<evidence type="ECO:0008006" key="4">
    <source>
        <dbReference type="Google" id="ProtNLM"/>
    </source>
</evidence>
<accession>A0ABS1FU20</accession>
<dbReference type="Proteomes" id="UP000628669">
    <property type="component" value="Unassembled WGS sequence"/>
</dbReference>
<comment type="caution">
    <text evidence="2">The sequence shown here is derived from an EMBL/GenBank/DDBJ whole genome shotgun (WGS) entry which is preliminary data.</text>
</comment>
<feature type="signal peptide" evidence="1">
    <location>
        <begin position="1"/>
        <end position="19"/>
    </location>
</feature>
<proteinExistence type="predicted"/>
<name>A0ABS1FU20_9FLAO</name>